<gene>
    <name evidence="8" type="primary">SLC5A3</name>
    <name evidence="8" type="ORF">TNIN_158571</name>
</gene>
<evidence type="ECO:0000256" key="2">
    <source>
        <dbReference type="ARBA" id="ARBA00006434"/>
    </source>
</evidence>
<comment type="subcellular location">
    <subcellularLocation>
        <location evidence="1">Membrane</location>
        <topology evidence="1">Multi-pass membrane protein</topology>
    </subcellularLocation>
</comment>
<dbReference type="InterPro" id="IPR038377">
    <property type="entry name" value="Na/Glc_symporter_sf"/>
</dbReference>
<dbReference type="PROSITE" id="PS50283">
    <property type="entry name" value="NA_SOLUT_SYMP_3"/>
    <property type="match status" value="1"/>
</dbReference>
<evidence type="ECO:0008006" key="10">
    <source>
        <dbReference type="Google" id="ProtNLM"/>
    </source>
</evidence>
<feature type="transmembrane region" description="Helical" evidence="7">
    <location>
        <begin position="133"/>
        <end position="154"/>
    </location>
</feature>
<keyword evidence="3 7" id="KW-0812">Transmembrane</keyword>
<feature type="transmembrane region" description="Helical" evidence="7">
    <location>
        <begin position="253"/>
        <end position="279"/>
    </location>
</feature>
<dbReference type="Pfam" id="PF00474">
    <property type="entry name" value="SSF"/>
    <property type="match status" value="1"/>
</dbReference>
<feature type="transmembrane region" description="Helical" evidence="7">
    <location>
        <begin position="386"/>
        <end position="407"/>
    </location>
</feature>
<comment type="caution">
    <text evidence="8">The sequence shown here is derived from an EMBL/GenBank/DDBJ whole genome shotgun (WGS) entry which is preliminary data.</text>
</comment>
<keyword evidence="9" id="KW-1185">Reference proteome</keyword>
<dbReference type="Proteomes" id="UP000886998">
    <property type="component" value="Unassembled WGS sequence"/>
</dbReference>
<name>A0A8X6WQ31_9ARAC</name>
<dbReference type="AlphaFoldDB" id="A0A8X6WQ31"/>
<evidence type="ECO:0000256" key="7">
    <source>
        <dbReference type="SAM" id="Phobius"/>
    </source>
</evidence>
<evidence type="ECO:0000313" key="8">
    <source>
        <dbReference type="EMBL" id="GFY37721.1"/>
    </source>
</evidence>
<dbReference type="PANTHER" id="PTHR11819:SF150">
    <property type="entry name" value="SODIUM_MYO-INOSITOL COTRANSPORTER"/>
    <property type="match status" value="1"/>
</dbReference>
<dbReference type="Gene3D" id="1.20.1730.10">
    <property type="entry name" value="Sodium/glucose cotransporter"/>
    <property type="match status" value="1"/>
</dbReference>
<feature type="transmembrane region" description="Helical" evidence="7">
    <location>
        <begin position="221"/>
        <end position="247"/>
    </location>
</feature>
<sequence length="760" mass="85186">MLVLSPGRLKSVTELSSFAGIRLHWHSACGTPSLNASSSDSLVRKVVVKQKTDDSHLYVFEIFHQLMDLSTTAGVMKESSEIVFESTVTESSFDPTAVSDKFDSYDVAVVVCYFILVLATGFYSMCVSNRSTISGYFLAGRFMFWLPVGASLFASNIGSEHFIGLAGSGAASGIGVGAFELNALAIIQLTGWVFLPVFIASRVCTLPEYMSKRFGGLRIRTYLAVLSLVLYVFTKISVNLFSGAVFINQALHWNLYWAIVGLLLLTGVCTITGGLAAVIYTDTLQFFVMIIGATIVAIKSFMKVGGITGLYEKYMHAIPSIRINGTDCGVPKEDAWMLLRSWDDPDMPWLGFLLGQTPASIWYWCTDQMMVQRLLAAKSLSHAQGGTLFAGFMKILPIFLIVMPGMISRVLFTDEVACVDPDVCMRYCQNSAGCSNVAYPRLVLELMPTGLRGLMMAVMLAALMSDLTSVYNSASTLFTMDIWPQIRKKATVWELMIVGRTFIILMIFLSIGWIPVIQKLQGGQLFIYIQSVSAYLAPPIAAVYILAVLWKRMNEPGCFWAMMLGFIVGITRMVLDFVYRQPDCNEPDLRPLIIQRVHYMYFACILFCLTVISAVIISLITEPPEPSKLIRTTYWTRFDDGDRDDDKENFEMRRNVDLQEKVKLNAFNKEEDEVHVEIHEPAIIEEKTVLFYLRKLGNWFCGFSQNTKDKNDEVFQHLTDIASLRQSKHEKFILNSLLVVALTVPIFTYIYFSIAVKKIL</sequence>
<dbReference type="OrthoDB" id="6132759at2759"/>
<evidence type="ECO:0000256" key="6">
    <source>
        <dbReference type="RuleBase" id="RU362091"/>
    </source>
</evidence>
<reference evidence="8" key="1">
    <citation type="submission" date="2020-08" db="EMBL/GenBank/DDBJ databases">
        <title>Multicomponent nature underlies the extraordinary mechanical properties of spider dragline silk.</title>
        <authorList>
            <person name="Kono N."/>
            <person name="Nakamura H."/>
            <person name="Mori M."/>
            <person name="Yoshida Y."/>
            <person name="Ohtoshi R."/>
            <person name="Malay A.D."/>
            <person name="Moran D.A.P."/>
            <person name="Tomita M."/>
            <person name="Numata K."/>
            <person name="Arakawa K."/>
        </authorList>
    </citation>
    <scope>NUCLEOTIDE SEQUENCE</scope>
</reference>
<feature type="transmembrane region" description="Helical" evidence="7">
    <location>
        <begin position="286"/>
        <end position="311"/>
    </location>
</feature>
<feature type="transmembrane region" description="Helical" evidence="7">
    <location>
        <begin position="599"/>
        <end position="621"/>
    </location>
</feature>
<feature type="transmembrane region" description="Helical" evidence="7">
    <location>
        <begin position="451"/>
        <end position="471"/>
    </location>
</feature>
<feature type="transmembrane region" description="Helical" evidence="7">
    <location>
        <begin position="107"/>
        <end position="126"/>
    </location>
</feature>
<dbReference type="GO" id="GO:0005886">
    <property type="term" value="C:plasma membrane"/>
    <property type="evidence" value="ECO:0007669"/>
    <property type="project" value="TreeGrafter"/>
</dbReference>
<dbReference type="InterPro" id="IPR001734">
    <property type="entry name" value="Na/solute_symporter"/>
</dbReference>
<proteinExistence type="inferred from homology"/>
<dbReference type="EMBL" id="BMAV01000436">
    <property type="protein sequence ID" value="GFY37721.1"/>
    <property type="molecule type" value="Genomic_DNA"/>
</dbReference>
<feature type="transmembrane region" description="Helical" evidence="7">
    <location>
        <begin position="347"/>
        <end position="365"/>
    </location>
</feature>
<feature type="transmembrane region" description="Helical" evidence="7">
    <location>
        <begin position="492"/>
        <end position="514"/>
    </location>
</feature>
<dbReference type="PANTHER" id="PTHR11819">
    <property type="entry name" value="SOLUTE CARRIER FAMILY 5"/>
    <property type="match status" value="1"/>
</dbReference>
<feature type="transmembrane region" description="Helical" evidence="7">
    <location>
        <begin position="174"/>
        <end position="200"/>
    </location>
</feature>
<feature type="transmembrane region" description="Helical" evidence="7">
    <location>
        <begin position="732"/>
        <end position="752"/>
    </location>
</feature>
<evidence type="ECO:0000256" key="1">
    <source>
        <dbReference type="ARBA" id="ARBA00004141"/>
    </source>
</evidence>
<evidence type="ECO:0000256" key="3">
    <source>
        <dbReference type="ARBA" id="ARBA00022692"/>
    </source>
</evidence>
<evidence type="ECO:0000256" key="4">
    <source>
        <dbReference type="ARBA" id="ARBA00022989"/>
    </source>
</evidence>
<evidence type="ECO:0000256" key="5">
    <source>
        <dbReference type="ARBA" id="ARBA00023136"/>
    </source>
</evidence>
<keyword evidence="4 7" id="KW-1133">Transmembrane helix</keyword>
<dbReference type="NCBIfam" id="TIGR00813">
    <property type="entry name" value="sss"/>
    <property type="match status" value="1"/>
</dbReference>
<organism evidence="8 9">
    <name type="scientific">Trichonephila inaurata madagascariensis</name>
    <dbReference type="NCBI Taxonomy" id="2747483"/>
    <lineage>
        <taxon>Eukaryota</taxon>
        <taxon>Metazoa</taxon>
        <taxon>Ecdysozoa</taxon>
        <taxon>Arthropoda</taxon>
        <taxon>Chelicerata</taxon>
        <taxon>Arachnida</taxon>
        <taxon>Araneae</taxon>
        <taxon>Araneomorphae</taxon>
        <taxon>Entelegynae</taxon>
        <taxon>Araneoidea</taxon>
        <taxon>Nephilidae</taxon>
        <taxon>Trichonephila</taxon>
        <taxon>Trichonephila inaurata</taxon>
    </lineage>
</organism>
<protein>
    <recommendedName>
        <fullName evidence="10">Sodium/myo-inositol cotransporter</fullName>
    </recommendedName>
</protein>
<comment type="similarity">
    <text evidence="2 6">Belongs to the sodium:solute symporter (SSF) (TC 2.A.21) family.</text>
</comment>
<dbReference type="GO" id="GO:0005412">
    <property type="term" value="F:D-glucose:sodium symporter activity"/>
    <property type="evidence" value="ECO:0007669"/>
    <property type="project" value="TreeGrafter"/>
</dbReference>
<feature type="transmembrane region" description="Helical" evidence="7">
    <location>
        <begin position="557"/>
        <end position="579"/>
    </location>
</feature>
<evidence type="ECO:0000313" key="9">
    <source>
        <dbReference type="Proteomes" id="UP000886998"/>
    </source>
</evidence>
<accession>A0A8X6WQ31</accession>
<feature type="transmembrane region" description="Helical" evidence="7">
    <location>
        <begin position="526"/>
        <end position="550"/>
    </location>
</feature>
<keyword evidence="5 7" id="KW-0472">Membrane</keyword>